<dbReference type="InterPro" id="IPR033927">
    <property type="entry name" value="WASPfam_EVH1"/>
</dbReference>
<feature type="compositionally biased region" description="Pro residues" evidence="1">
    <location>
        <begin position="259"/>
        <end position="393"/>
    </location>
</feature>
<dbReference type="SUPFAM" id="SSF50729">
    <property type="entry name" value="PH domain-like"/>
    <property type="match status" value="1"/>
</dbReference>
<dbReference type="Gene3D" id="3.90.810.10">
    <property type="entry name" value="CRIB domain"/>
    <property type="match status" value="1"/>
</dbReference>
<dbReference type="SMART" id="SM00285">
    <property type="entry name" value="PBD"/>
    <property type="match status" value="1"/>
</dbReference>
<reference evidence="4" key="1">
    <citation type="submission" date="2021-01" db="EMBL/GenBank/DDBJ databases">
        <authorList>
            <person name="Kaushik A."/>
        </authorList>
    </citation>
    <scope>NUCLEOTIDE SEQUENCE</scope>
    <source>
        <strain evidence="4">AG5</strain>
    </source>
</reference>
<evidence type="ECO:0000313" key="4">
    <source>
        <dbReference type="EMBL" id="CAE7126637.1"/>
    </source>
</evidence>
<feature type="region of interest" description="Disordered" evidence="1">
    <location>
        <begin position="128"/>
        <end position="162"/>
    </location>
</feature>
<comment type="caution">
    <text evidence="4">The sequence shown here is derived from an EMBL/GenBank/DDBJ whole genome shotgun (WGS) entry which is preliminary data.</text>
</comment>
<dbReference type="SMART" id="SM00461">
    <property type="entry name" value="WH1"/>
    <property type="match status" value="1"/>
</dbReference>
<gene>
    <name evidence="4" type="ORF">RDB_LOCUS60346</name>
</gene>
<feature type="region of interest" description="Disordered" evidence="1">
    <location>
        <begin position="201"/>
        <end position="402"/>
    </location>
</feature>
<feature type="domain" description="CRIB" evidence="2">
    <location>
        <begin position="162"/>
        <end position="175"/>
    </location>
</feature>
<dbReference type="CDD" id="cd01205">
    <property type="entry name" value="EVH1_WASP-like"/>
    <property type="match status" value="1"/>
</dbReference>
<dbReference type="PRINTS" id="PR01217">
    <property type="entry name" value="PRICHEXTENSN"/>
</dbReference>
<dbReference type="FunFam" id="3.90.810.10:FF:000010">
    <property type="entry name" value="Related to Neural Wiskott-Aldrich syndrome protein"/>
    <property type="match status" value="1"/>
</dbReference>
<name>A0A8H3E0L0_9AGAM</name>
<dbReference type="AlphaFoldDB" id="A0A8H3E0L0"/>
<dbReference type="PROSITE" id="PS50108">
    <property type="entry name" value="CRIB"/>
    <property type="match status" value="1"/>
</dbReference>
<dbReference type="InterPro" id="IPR000697">
    <property type="entry name" value="WH1/EVH1_dom"/>
</dbReference>
<dbReference type="InterPro" id="IPR000095">
    <property type="entry name" value="CRIB_dom"/>
</dbReference>
<dbReference type="EMBL" id="CAJNJQ010001204">
    <property type="protein sequence ID" value="CAE7126637.1"/>
    <property type="molecule type" value="Genomic_DNA"/>
</dbReference>
<dbReference type="PROSITE" id="PS50229">
    <property type="entry name" value="WH1"/>
    <property type="match status" value="1"/>
</dbReference>
<evidence type="ECO:0000259" key="3">
    <source>
        <dbReference type="PROSITE" id="PS50229"/>
    </source>
</evidence>
<accession>A0A8H3E0L0</accession>
<dbReference type="Proteomes" id="UP000663827">
    <property type="component" value="Unassembled WGS sequence"/>
</dbReference>
<feature type="domain" description="WH1" evidence="3">
    <location>
        <begin position="19"/>
        <end position="130"/>
    </location>
</feature>
<evidence type="ECO:0000313" key="5">
    <source>
        <dbReference type="Proteomes" id="UP000663827"/>
    </source>
</evidence>
<dbReference type="Pfam" id="PF00568">
    <property type="entry name" value="WH1"/>
    <property type="match status" value="1"/>
</dbReference>
<organism evidence="4 5">
    <name type="scientific">Rhizoctonia solani</name>
    <dbReference type="NCBI Taxonomy" id="456999"/>
    <lineage>
        <taxon>Eukaryota</taxon>
        <taxon>Fungi</taxon>
        <taxon>Dikarya</taxon>
        <taxon>Basidiomycota</taxon>
        <taxon>Agaricomycotina</taxon>
        <taxon>Agaricomycetes</taxon>
        <taxon>Cantharellales</taxon>
        <taxon>Ceratobasidiaceae</taxon>
        <taxon>Rhizoctonia</taxon>
    </lineage>
</organism>
<sequence length="402" mass="41763">MPAASTITASEKATVKQHLPSGTTKIHTATVARVYYAHPNPNEWSFSGIQGALAFVSDKVRGGFWWRVVDLQGTRGIIWEHEVYEPMLYTQDRPFFHSFAGDDCMIGFSFPNESEALTMYKKFEKRSKLSTGGKAKAQPATPSTPTRSKTKTKKGKIDKSLISAPSGFHHVAHMGYDAEGGFTSTGLDPSWQALLESLGQYGEQAQTKAPSKPAPPAVTPRAGGKKPPPPPAPVRKRGAETRESISSLPPATPVEASTPAPPAARPPPPPTNAPPRPPSAPPPRPASSAPPRPPSAPPPPPSAPPPPPPPTSAPPPPPSAPPPRPPTSAPPPPAAPPPRPPTSAPPPPPAAPPPPAPPSSAPPRPPAAPPPPPAPPTSRGAPPPPPPPPPTGAPPWLARHPQ</sequence>
<dbReference type="CDD" id="cd00132">
    <property type="entry name" value="CRIB"/>
    <property type="match status" value="1"/>
</dbReference>
<dbReference type="Gene3D" id="2.30.29.30">
    <property type="entry name" value="Pleckstrin-homology domain (PH domain)/Phosphotyrosine-binding domain (PTB)"/>
    <property type="match status" value="1"/>
</dbReference>
<protein>
    <submittedName>
        <fullName evidence="4">Uncharacterized protein</fullName>
    </submittedName>
</protein>
<dbReference type="InterPro" id="IPR036936">
    <property type="entry name" value="CRIB_dom_sf"/>
</dbReference>
<dbReference type="Pfam" id="PF00786">
    <property type="entry name" value="PBD"/>
    <property type="match status" value="1"/>
</dbReference>
<evidence type="ECO:0000256" key="1">
    <source>
        <dbReference type="SAM" id="MobiDB-lite"/>
    </source>
</evidence>
<dbReference type="InterPro" id="IPR011993">
    <property type="entry name" value="PH-like_dom_sf"/>
</dbReference>
<evidence type="ECO:0000259" key="2">
    <source>
        <dbReference type="PROSITE" id="PS50108"/>
    </source>
</evidence>
<proteinExistence type="predicted"/>